<dbReference type="RefSeq" id="WP_344851479.1">
    <property type="nucleotide sequence ID" value="NZ_BAABBY010000005.1"/>
</dbReference>
<feature type="domain" description="Tail specific protease" evidence="1">
    <location>
        <begin position="56"/>
        <end position="272"/>
    </location>
</feature>
<dbReference type="PANTHER" id="PTHR32060">
    <property type="entry name" value="TAIL-SPECIFIC PROTEASE"/>
    <property type="match status" value="1"/>
</dbReference>
<evidence type="ECO:0000313" key="3">
    <source>
        <dbReference type="Proteomes" id="UP001501772"/>
    </source>
</evidence>
<accession>A0ABP8BDC8</accession>
<dbReference type="CDD" id="cd06567">
    <property type="entry name" value="Peptidase_S41"/>
    <property type="match status" value="1"/>
</dbReference>
<comment type="caution">
    <text evidence="2">The sequence shown here is derived from an EMBL/GenBank/DDBJ whole genome shotgun (WGS) entry which is preliminary data.</text>
</comment>
<dbReference type="Gene3D" id="3.90.226.10">
    <property type="entry name" value="2-enoyl-CoA Hydratase, Chain A, domain 1"/>
    <property type="match status" value="1"/>
</dbReference>
<dbReference type="Proteomes" id="UP001501772">
    <property type="component" value="Unassembled WGS sequence"/>
</dbReference>
<reference evidence="3" key="1">
    <citation type="journal article" date="2019" name="Int. J. Syst. Evol. Microbiol.">
        <title>The Global Catalogue of Microorganisms (GCM) 10K type strain sequencing project: providing services to taxonomists for standard genome sequencing and annotation.</title>
        <authorList>
            <consortium name="The Broad Institute Genomics Platform"/>
            <consortium name="The Broad Institute Genome Sequencing Center for Infectious Disease"/>
            <person name="Wu L."/>
            <person name="Ma J."/>
        </authorList>
    </citation>
    <scope>NUCLEOTIDE SEQUENCE [LARGE SCALE GENOMIC DNA]</scope>
    <source>
        <strain evidence="3">JCM 17626</strain>
    </source>
</reference>
<dbReference type="SMART" id="SM00245">
    <property type="entry name" value="TSPc"/>
    <property type="match status" value="1"/>
</dbReference>
<evidence type="ECO:0000313" key="2">
    <source>
        <dbReference type="EMBL" id="GAA4204214.1"/>
    </source>
</evidence>
<sequence length="290" mass="32358">MKSNSIRKNELNWTSIYEFAYKQSEKCTTIAELYPVIDSTLTMLNDQHSSFYAPEKVAGLFKGYRANEEELPMVSAKIVKNGYGYLKVPHFYFANNEEWEEFVTDAYNKLKKLDVLKPKGWIIDLRDNDGGMLVPILGAIAPFIEGSKAIGIKDADGIIKHYYYSANAVKYGDSVVYQFKTPLIKLGSKTKPVVVLINKHTGSSGEFAAAAFIGRPDTKLMGSETNGLTSSNTEFKLADGAYLVITNGTLIDRNNYEYKEVGAGIKPNIKILKKDLESDKIFNIAIKAMK</sequence>
<dbReference type="InterPro" id="IPR029045">
    <property type="entry name" value="ClpP/crotonase-like_dom_sf"/>
</dbReference>
<proteinExistence type="predicted"/>
<dbReference type="SUPFAM" id="SSF52096">
    <property type="entry name" value="ClpP/crotonase"/>
    <property type="match status" value="1"/>
</dbReference>
<name>A0ABP8BDC8_9SPHI</name>
<dbReference type="InterPro" id="IPR005151">
    <property type="entry name" value="Tail-specific_protease"/>
</dbReference>
<dbReference type="PANTHER" id="PTHR32060:SF30">
    <property type="entry name" value="CARBOXY-TERMINAL PROCESSING PROTEASE CTPA"/>
    <property type="match status" value="1"/>
</dbReference>
<keyword evidence="3" id="KW-1185">Reference proteome</keyword>
<dbReference type="Pfam" id="PF03572">
    <property type="entry name" value="Peptidase_S41"/>
    <property type="match status" value="1"/>
</dbReference>
<organism evidence="2 3">
    <name type="scientific">Pedobacter jeongneungensis</name>
    <dbReference type="NCBI Taxonomy" id="947309"/>
    <lineage>
        <taxon>Bacteria</taxon>
        <taxon>Pseudomonadati</taxon>
        <taxon>Bacteroidota</taxon>
        <taxon>Sphingobacteriia</taxon>
        <taxon>Sphingobacteriales</taxon>
        <taxon>Sphingobacteriaceae</taxon>
        <taxon>Pedobacter</taxon>
    </lineage>
</organism>
<evidence type="ECO:0000259" key="1">
    <source>
        <dbReference type="SMART" id="SM00245"/>
    </source>
</evidence>
<dbReference type="EMBL" id="BAABBY010000005">
    <property type="protein sequence ID" value="GAA4204214.1"/>
    <property type="molecule type" value="Genomic_DNA"/>
</dbReference>
<protein>
    <recommendedName>
        <fullName evidence="1">Tail specific protease domain-containing protein</fullName>
    </recommendedName>
</protein>
<gene>
    <name evidence="2" type="ORF">GCM10022289_21710</name>
</gene>